<keyword evidence="2" id="KW-0472">Membrane</keyword>
<evidence type="ECO:0000313" key="3">
    <source>
        <dbReference type="EMBL" id="MBK6972937.1"/>
    </source>
</evidence>
<evidence type="ECO:0000256" key="2">
    <source>
        <dbReference type="SAM" id="Phobius"/>
    </source>
</evidence>
<sequence length="212" mass="23218">MTIEAHLPRSTRREWRIVGGVVGFIGLAGIVAGLLPAPAAPVVIRNEIRIARAAQDVFAFVTTPGNWPRWHPSSLAVSGATDHPLQVGEQVTEHFRVAGRRGRTVWTVTERTAPLHWKIVGAGQEGGHAWIAYTLTEQAGVTRFEREMRYRMPNLLAAMLDPILTRDKIAGESALAVERLKQVLEHDSGGREFGSTDVDDGSTMQSAERPIS</sequence>
<dbReference type="Proteomes" id="UP000807785">
    <property type="component" value="Unassembled WGS sequence"/>
</dbReference>
<reference evidence="3" key="1">
    <citation type="submission" date="2020-10" db="EMBL/GenBank/DDBJ databases">
        <title>Connecting structure to function with the recovery of over 1000 high-quality activated sludge metagenome-assembled genomes encoding full-length rRNA genes using long-read sequencing.</title>
        <authorList>
            <person name="Singleton C.M."/>
            <person name="Petriglieri F."/>
            <person name="Kristensen J.M."/>
            <person name="Kirkegaard R.H."/>
            <person name="Michaelsen T.Y."/>
            <person name="Andersen M.H."/>
            <person name="Karst S.M."/>
            <person name="Dueholm M.S."/>
            <person name="Nielsen P.H."/>
            <person name="Albertsen M."/>
        </authorList>
    </citation>
    <scope>NUCLEOTIDE SEQUENCE</scope>
    <source>
        <strain evidence="3">Bjer_18-Q3-R1-45_BAT3C.347</strain>
    </source>
</reference>
<dbReference type="InterPro" id="IPR019587">
    <property type="entry name" value="Polyketide_cyclase/dehydratase"/>
</dbReference>
<comment type="caution">
    <text evidence="3">The sequence shown here is derived from an EMBL/GenBank/DDBJ whole genome shotgun (WGS) entry which is preliminary data.</text>
</comment>
<dbReference type="EMBL" id="JADJEV010000003">
    <property type="protein sequence ID" value="MBK6972937.1"/>
    <property type="molecule type" value="Genomic_DNA"/>
</dbReference>
<name>A0A9D7HKD4_9PROT</name>
<dbReference type="Pfam" id="PF10604">
    <property type="entry name" value="Polyketide_cyc2"/>
    <property type="match status" value="1"/>
</dbReference>
<keyword evidence="2" id="KW-1133">Transmembrane helix</keyword>
<dbReference type="AlphaFoldDB" id="A0A9D7HKD4"/>
<keyword evidence="2" id="KW-0812">Transmembrane</keyword>
<feature type="transmembrane region" description="Helical" evidence="2">
    <location>
        <begin position="17"/>
        <end position="37"/>
    </location>
</feature>
<evidence type="ECO:0000313" key="4">
    <source>
        <dbReference type="Proteomes" id="UP000807785"/>
    </source>
</evidence>
<dbReference type="SUPFAM" id="SSF55961">
    <property type="entry name" value="Bet v1-like"/>
    <property type="match status" value="1"/>
</dbReference>
<accession>A0A9D7HKD4</accession>
<feature type="region of interest" description="Disordered" evidence="1">
    <location>
        <begin position="188"/>
        <end position="212"/>
    </location>
</feature>
<proteinExistence type="predicted"/>
<evidence type="ECO:0000256" key="1">
    <source>
        <dbReference type="SAM" id="MobiDB-lite"/>
    </source>
</evidence>
<gene>
    <name evidence="3" type="ORF">IPH26_08235</name>
</gene>
<protein>
    <submittedName>
        <fullName evidence="3">SRPBCC family protein</fullName>
    </submittedName>
</protein>
<dbReference type="InterPro" id="IPR023393">
    <property type="entry name" value="START-like_dom_sf"/>
</dbReference>
<dbReference type="Gene3D" id="3.30.530.20">
    <property type="match status" value="1"/>
</dbReference>
<organism evidence="3 4">
    <name type="scientific">Candidatus Methylophosphatis roskildensis</name>
    <dbReference type="NCBI Taxonomy" id="2899263"/>
    <lineage>
        <taxon>Bacteria</taxon>
        <taxon>Pseudomonadati</taxon>
        <taxon>Pseudomonadota</taxon>
        <taxon>Betaproteobacteria</taxon>
        <taxon>Nitrosomonadales</taxon>
        <taxon>Sterolibacteriaceae</taxon>
        <taxon>Candidatus Methylophosphatis</taxon>
    </lineage>
</organism>